<evidence type="ECO:0000256" key="1">
    <source>
        <dbReference type="SAM" id="MobiDB-lite"/>
    </source>
</evidence>
<evidence type="ECO:0000313" key="3">
    <source>
        <dbReference type="Proteomes" id="UP000005237"/>
    </source>
</evidence>
<evidence type="ECO:0000313" key="2">
    <source>
        <dbReference type="EnsemblMetazoa" id="CJA24451.1"/>
    </source>
</evidence>
<feature type="compositionally biased region" description="Low complexity" evidence="1">
    <location>
        <begin position="51"/>
        <end position="64"/>
    </location>
</feature>
<feature type="region of interest" description="Disordered" evidence="1">
    <location>
        <begin position="1"/>
        <end position="64"/>
    </location>
</feature>
<accession>A0A8R1I953</accession>
<protein>
    <submittedName>
        <fullName evidence="2">Uncharacterized protein</fullName>
    </submittedName>
</protein>
<reference evidence="2" key="2">
    <citation type="submission" date="2022-06" db="UniProtKB">
        <authorList>
            <consortium name="EnsemblMetazoa"/>
        </authorList>
    </citation>
    <scope>IDENTIFICATION</scope>
    <source>
        <strain evidence="2">DF5081</strain>
    </source>
</reference>
<keyword evidence="3" id="KW-1185">Reference proteome</keyword>
<sequence length="77" mass="8557">MRPPLIHTVLTNGSTACQQRPEKHAPQSSLRAPAIVRSGTTPPFHRDRYKSPLSSSYSSLPDPLSCRTRVFDACNKH</sequence>
<dbReference type="PROSITE" id="PS51257">
    <property type="entry name" value="PROKAR_LIPOPROTEIN"/>
    <property type="match status" value="1"/>
</dbReference>
<organism evidence="2 3">
    <name type="scientific">Caenorhabditis japonica</name>
    <dbReference type="NCBI Taxonomy" id="281687"/>
    <lineage>
        <taxon>Eukaryota</taxon>
        <taxon>Metazoa</taxon>
        <taxon>Ecdysozoa</taxon>
        <taxon>Nematoda</taxon>
        <taxon>Chromadorea</taxon>
        <taxon>Rhabditida</taxon>
        <taxon>Rhabditina</taxon>
        <taxon>Rhabditomorpha</taxon>
        <taxon>Rhabditoidea</taxon>
        <taxon>Rhabditidae</taxon>
        <taxon>Peloderinae</taxon>
        <taxon>Caenorhabditis</taxon>
    </lineage>
</organism>
<dbReference type="EnsemblMetazoa" id="CJA24451.1">
    <property type="protein sequence ID" value="CJA24451.1"/>
    <property type="gene ID" value="WBGene00180023"/>
</dbReference>
<reference evidence="3" key="1">
    <citation type="submission" date="2010-08" db="EMBL/GenBank/DDBJ databases">
        <authorList>
            <consortium name="Caenorhabditis japonica Sequencing Consortium"/>
            <person name="Wilson R.K."/>
        </authorList>
    </citation>
    <scope>NUCLEOTIDE SEQUENCE [LARGE SCALE GENOMIC DNA]</scope>
    <source>
        <strain evidence="3">DF5081</strain>
    </source>
</reference>
<dbReference type="AlphaFoldDB" id="A0A8R1I953"/>
<proteinExistence type="predicted"/>
<feature type="compositionally biased region" description="Polar residues" evidence="1">
    <location>
        <begin position="9"/>
        <end position="18"/>
    </location>
</feature>
<name>A0A8R1I953_CAEJA</name>
<dbReference type="Proteomes" id="UP000005237">
    <property type="component" value="Unassembled WGS sequence"/>
</dbReference>